<keyword evidence="9" id="KW-1185">Reference proteome</keyword>
<reference evidence="8" key="1">
    <citation type="submission" date="2022-10" db="EMBL/GenBank/DDBJ databases">
        <title>Rhodococcus sp.75.</title>
        <authorList>
            <person name="Sun M."/>
        </authorList>
    </citation>
    <scope>NUCLEOTIDE SEQUENCE</scope>
    <source>
        <strain evidence="8">75</strain>
    </source>
</reference>
<keyword evidence="3 6" id="KW-0812">Transmembrane</keyword>
<feature type="transmembrane region" description="Helical" evidence="6">
    <location>
        <begin position="108"/>
        <end position="127"/>
    </location>
</feature>
<evidence type="ECO:0000313" key="9">
    <source>
        <dbReference type="Proteomes" id="UP001164965"/>
    </source>
</evidence>
<feature type="transmembrane region" description="Helical" evidence="6">
    <location>
        <begin position="20"/>
        <end position="43"/>
    </location>
</feature>
<dbReference type="Pfam" id="PF07690">
    <property type="entry name" value="MFS_1"/>
    <property type="match status" value="1"/>
</dbReference>
<feature type="transmembrane region" description="Helical" evidence="6">
    <location>
        <begin position="241"/>
        <end position="261"/>
    </location>
</feature>
<dbReference type="EMBL" id="CP110615">
    <property type="protein sequence ID" value="UZJ26483.1"/>
    <property type="molecule type" value="Genomic_DNA"/>
</dbReference>
<keyword evidence="4 6" id="KW-1133">Transmembrane helix</keyword>
<comment type="subcellular location">
    <subcellularLocation>
        <location evidence="1">Cell membrane</location>
        <topology evidence="1">Multi-pass membrane protein</topology>
    </subcellularLocation>
</comment>
<proteinExistence type="predicted"/>
<feature type="transmembrane region" description="Helical" evidence="6">
    <location>
        <begin position="336"/>
        <end position="356"/>
    </location>
</feature>
<feature type="transmembrane region" description="Helical" evidence="6">
    <location>
        <begin position="50"/>
        <end position="71"/>
    </location>
</feature>
<sequence length="378" mass="37722">MAMGLLPQIAGGLGVSEPRAGNVISAYALGVVVGAPLIAALSVRVPRKRLLVALMVLFTVGNVAVVLAPGYGSVVAARFLTGLPHGAFFGVAALVAASLVERSSRARAVAAVMMGLSVANVVGVPLATWAGQSLGWRSTFGVVAGIGLATVAALLVWLPDVHLPVSSPRAELGALARPQVWLTLGVGVVGFGGMFAVYSYITPTLTEVTGLREGLVPLVLAVYGAGMVTGNVLGGWLADRALVPGLFVLLVAMGGVLALFTVTASSVVGAVLTVFAIGTAGSAMVPGLQTRLMDVAADAQTLAASLNHSALNLANAAGAWLGGLVVSAGLGYTAPAWVGAVLAAAGLVVLSASALLQRTRPETVRGAAHPVALVDQPA</sequence>
<dbReference type="CDD" id="cd17324">
    <property type="entry name" value="MFS_NepI_like"/>
    <property type="match status" value="1"/>
</dbReference>
<feature type="transmembrane region" description="Helical" evidence="6">
    <location>
        <begin position="83"/>
        <end position="101"/>
    </location>
</feature>
<evidence type="ECO:0000256" key="3">
    <source>
        <dbReference type="ARBA" id="ARBA00022692"/>
    </source>
</evidence>
<feature type="domain" description="Major facilitator superfamily (MFS) profile" evidence="7">
    <location>
        <begin position="1"/>
        <end position="364"/>
    </location>
</feature>
<evidence type="ECO:0000256" key="2">
    <source>
        <dbReference type="ARBA" id="ARBA00022475"/>
    </source>
</evidence>
<protein>
    <submittedName>
        <fullName evidence="8">MFS transporter</fullName>
    </submittedName>
</protein>
<feature type="transmembrane region" description="Helical" evidence="6">
    <location>
        <begin position="267"/>
        <end position="288"/>
    </location>
</feature>
<evidence type="ECO:0000259" key="7">
    <source>
        <dbReference type="PROSITE" id="PS50850"/>
    </source>
</evidence>
<name>A0ABY6P5W5_9NOCA</name>
<dbReference type="InterPro" id="IPR050189">
    <property type="entry name" value="MFS_Efflux_Transporters"/>
</dbReference>
<dbReference type="Gene3D" id="1.20.1250.20">
    <property type="entry name" value="MFS general substrate transporter like domains"/>
    <property type="match status" value="1"/>
</dbReference>
<feature type="transmembrane region" description="Helical" evidence="6">
    <location>
        <begin position="180"/>
        <end position="202"/>
    </location>
</feature>
<evidence type="ECO:0000256" key="1">
    <source>
        <dbReference type="ARBA" id="ARBA00004651"/>
    </source>
</evidence>
<dbReference type="SUPFAM" id="SSF103473">
    <property type="entry name" value="MFS general substrate transporter"/>
    <property type="match status" value="1"/>
</dbReference>
<dbReference type="Proteomes" id="UP001164965">
    <property type="component" value="Chromosome"/>
</dbReference>
<keyword evidence="2" id="KW-1003">Cell membrane</keyword>
<accession>A0ABY6P5W5</accession>
<gene>
    <name evidence="8" type="ORF">RHODO2019_02755</name>
</gene>
<dbReference type="InterPro" id="IPR011701">
    <property type="entry name" value="MFS"/>
</dbReference>
<dbReference type="InterPro" id="IPR020846">
    <property type="entry name" value="MFS_dom"/>
</dbReference>
<feature type="transmembrane region" description="Helical" evidence="6">
    <location>
        <begin position="214"/>
        <end position="234"/>
    </location>
</feature>
<feature type="transmembrane region" description="Helical" evidence="6">
    <location>
        <begin position="309"/>
        <end position="330"/>
    </location>
</feature>
<evidence type="ECO:0000313" key="8">
    <source>
        <dbReference type="EMBL" id="UZJ26483.1"/>
    </source>
</evidence>
<keyword evidence="5 6" id="KW-0472">Membrane</keyword>
<dbReference type="PANTHER" id="PTHR43124:SF3">
    <property type="entry name" value="CHLORAMPHENICOL EFFLUX PUMP RV0191"/>
    <property type="match status" value="1"/>
</dbReference>
<evidence type="ECO:0000256" key="5">
    <source>
        <dbReference type="ARBA" id="ARBA00023136"/>
    </source>
</evidence>
<evidence type="ECO:0000256" key="6">
    <source>
        <dbReference type="SAM" id="Phobius"/>
    </source>
</evidence>
<dbReference type="PANTHER" id="PTHR43124">
    <property type="entry name" value="PURINE EFFLUX PUMP PBUE"/>
    <property type="match status" value="1"/>
</dbReference>
<dbReference type="InterPro" id="IPR036259">
    <property type="entry name" value="MFS_trans_sf"/>
</dbReference>
<dbReference type="PROSITE" id="PS50850">
    <property type="entry name" value="MFS"/>
    <property type="match status" value="1"/>
</dbReference>
<feature type="transmembrane region" description="Helical" evidence="6">
    <location>
        <begin position="139"/>
        <end position="159"/>
    </location>
</feature>
<evidence type="ECO:0000256" key="4">
    <source>
        <dbReference type="ARBA" id="ARBA00022989"/>
    </source>
</evidence>
<organism evidence="8 9">
    <name type="scientific">Rhodococcus antarcticus</name>
    <dbReference type="NCBI Taxonomy" id="2987751"/>
    <lineage>
        <taxon>Bacteria</taxon>
        <taxon>Bacillati</taxon>
        <taxon>Actinomycetota</taxon>
        <taxon>Actinomycetes</taxon>
        <taxon>Mycobacteriales</taxon>
        <taxon>Nocardiaceae</taxon>
        <taxon>Rhodococcus</taxon>
    </lineage>
</organism>